<dbReference type="EMBL" id="FLUK01000296">
    <property type="protein sequence ID" value="SBV89556.1"/>
    <property type="molecule type" value="Genomic_DNA"/>
</dbReference>
<reference evidence="2" key="1">
    <citation type="submission" date="2016-07" db="EMBL/GenBank/DDBJ databases">
        <authorList>
            <person name="Florea S."/>
            <person name="Webb J.S."/>
            <person name="Jaromczyk J."/>
            <person name="Schardl C.L."/>
        </authorList>
    </citation>
    <scope>NUCLEOTIDE SEQUENCE [LARGE SCALE GENOMIC DNA]</scope>
</reference>
<evidence type="ECO:0000313" key="2">
    <source>
        <dbReference type="Proteomes" id="UP000184997"/>
    </source>
</evidence>
<organism evidence="1 2">
    <name type="scientific">Xanthomonas graminis pv. graminis</name>
    <dbReference type="NCBI Taxonomy" id="134874"/>
    <lineage>
        <taxon>Bacteria</taxon>
        <taxon>Pseudomonadati</taxon>
        <taxon>Pseudomonadota</taxon>
        <taxon>Gammaproteobacteria</taxon>
        <taxon>Lysobacterales</taxon>
        <taxon>Lysobacteraceae</taxon>
        <taxon>Xanthomonas</taxon>
        <taxon>Xanthomonas translucens group</taxon>
        <taxon>Xanthomonas graminis</taxon>
    </lineage>
</organism>
<accession>A0A1M4JDC8</accession>
<dbReference type="AlphaFoldDB" id="A0A1M4JDC8"/>
<dbReference type="Proteomes" id="UP000184997">
    <property type="component" value="Unassembled WGS sequence"/>
</dbReference>
<protein>
    <submittedName>
        <fullName evidence="1">Uncharacterized protein</fullName>
    </submittedName>
</protein>
<gene>
    <name evidence="1" type="ORF">XTGNCPPB3709_3520</name>
</gene>
<name>A0A1M4JDC8_9XANT</name>
<proteinExistence type="predicted"/>
<evidence type="ECO:0000313" key="1">
    <source>
        <dbReference type="EMBL" id="SBV89556.1"/>
    </source>
</evidence>
<sequence>MNMTVKRNTILDALGNRNRAVLKAITRRTI</sequence>